<evidence type="ECO:0000256" key="4">
    <source>
        <dbReference type="ARBA" id="ARBA00022989"/>
    </source>
</evidence>
<organism evidence="7 8">
    <name type="scientific">Clostridium punense</name>
    <dbReference type="NCBI Taxonomy" id="1054297"/>
    <lineage>
        <taxon>Bacteria</taxon>
        <taxon>Bacillati</taxon>
        <taxon>Bacillota</taxon>
        <taxon>Clostridia</taxon>
        <taxon>Eubacteriales</taxon>
        <taxon>Clostridiaceae</taxon>
        <taxon>Clostridium</taxon>
    </lineage>
</organism>
<keyword evidence="4 6" id="KW-1133">Transmembrane helix</keyword>
<accession>A0ABS4K5F4</accession>
<keyword evidence="2" id="KW-1003">Cell membrane</keyword>
<evidence type="ECO:0000313" key="7">
    <source>
        <dbReference type="EMBL" id="MBP2023002.1"/>
    </source>
</evidence>
<keyword evidence="5 6" id="KW-0472">Membrane</keyword>
<keyword evidence="3 6" id="KW-0812">Transmembrane</keyword>
<protein>
    <submittedName>
        <fullName evidence="7">Na+-transporting methylmalonyl-CoA/oxaloacetate decarboxylase gamma subunit</fullName>
    </submittedName>
</protein>
<sequence length="123" mass="13573">MNESIASKFASSLNVSFVAMIIVFSILIILWLVIRSQSFLLGVRKDSNEEKSESLNVAKEEKIEEVVEVIDMSKEYEIVAAIIAALSADLDVPASGLNIKSIKRVNTLSSNWQKTSIGEKLNN</sequence>
<evidence type="ECO:0000313" key="8">
    <source>
        <dbReference type="Proteomes" id="UP001519308"/>
    </source>
</evidence>
<reference evidence="7 8" key="1">
    <citation type="submission" date="2021-03" db="EMBL/GenBank/DDBJ databases">
        <title>Genomic Encyclopedia of Type Strains, Phase IV (KMG-IV): sequencing the most valuable type-strain genomes for metagenomic binning, comparative biology and taxonomic classification.</title>
        <authorList>
            <person name="Goeker M."/>
        </authorList>
    </citation>
    <scope>NUCLEOTIDE SEQUENCE [LARGE SCALE GENOMIC DNA]</scope>
    <source>
        <strain evidence="7 8">DSM 28650</strain>
    </source>
</reference>
<dbReference type="InterPro" id="IPR005899">
    <property type="entry name" value="Na_pump_deCOase"/>
</dbReference>
<evidence type="ECO:0000256" key="3">
    <source>
        <dbReference type="ARBA" id="ARBA00022692"/>
    </source>
</evidence>
<dbReference type="Pfam" id="PF04277">
    <property type="entry name" value="OAD_gamma"/>
    <property type="match status" value="1"/>
</dbReference>
<dbReference type="EMBL" id="JAGGLL010000022">
    <property type="protein sequence ID" value="MBP2023002.1"/>
    <property type="molecule type" value="Genomic_DNA"/>
</dbReference>
<feature type="transmembrane region" description="Helical" evidence="6">
    <location>
        <begin position="12"/>
        <end position="34"/>
    </location>
</feature>
<proteinExistence type="predicted"/>
<evidence type="ECO:0000256" key="2">
    <source>
        <dbReference type="ARBA" id="ARBA00022475"/>
    </source>
</evidence>
<keyword evidence="8" id="KW-1185">Reference proteome</keyword>
<name>A0ABS4K5F4_9CLOT</name>
<comment type="caution">
    <text evidence="7">The sequence shown here is derived from an EMBL/GenBank/DDBJ whole genome shotgun (WGS) entry which is preliminary data.</text>
</comment>
<evidence type="ECO:0000256" key="1">
    <source>
        <dbReference type="ARBA" id="ARBA00004236"/>
    </source>
</evidence>
<comment type="subcellular location">
    <subcellularLocation>
        <location evidence="1">Cell membrane</location>
    </subcellularLocation>
</comment>
<dbReference type="Proteomes" id="UP001519308">
    <property type="component" value="Unassembled WGS sequence"/>
</dbReference>
<evidence type="ECO:0000256" key="5">
    <source>
        <dbReference type="ARBA" id="ARBA00023136"/>
    </source>
</evidence>
<gene>
    <name evidence="7" type="ORF">J2Z44_002827</name>
</gene>
<evidence type="ECO:0000256" key="6">
    <source>
        <dbReference type="SAM" id="Phobius"/>
    </source>
</evidence>
<dbReference type="RefSeq" id="WP_021282516.1">
    <property type="nucleotide sequence ID" value="NZ_JAGGLL010000022.1"/>
</dbReference>